<sequence length="137" mass="16659">MKHWTYCVIEAHCFGDEDENGNNPCGRNVPSPFCLGNGSTKHCPHFAWTSDATERDAAFFVPLRKIVWDKLRAWIVQDVGWWFEYWFFRKWKPYDDSWLDEIKVIADDDPIMQKWHEEDRKQQLKFEKWFPKAKKEW</sequence>
<dbReference type="AlphaFoldDB" id="A0A6M3L318"/>
<dbReference type="EMBL" id="MT142733">
    <property type="protein sequence ID" value="QJA87795.1"/>
    <property type="molecule type" value="Genomic_DNA"/>
</dbReference>
<proteinExistence type="predicted"/>
<protein>
    <submittedName>
        <fullName evidence="1">Uncharacterized protein</fullName>
    </submittedName>
</protein>
<gene>
    <name evidence="1" type="ORF">MM415B02892_0004</name>
</gene>
<evidence type="ECO:0000313" key="1">
    <source>
        <dbReference type="EMBL" id="QJA87795.1"/>
    </source>
</evidence>
<reference evidence="1" key="1">
    <citation type="submission" date="2020-03" db="EMBL/GenBank/DDBJ databases">
        <title>The deep terrestrial virosphere.</title>
        <authorList>
            <person name="Holmfeldt K."/>
            <person name="Nilsson E."/>
            <person name="Simone D."/>
            <person name="Lopez-Fernandez M."/>
            <person name="Wu X."/>
            <person name="de Brujin I."/>
            <person name="Lundin D."/>
            <person name="Andersson A."/>
            <person name="Bertilsson S."/>
            <person name="Dopson M."/>
        </authorList>
    </citation>
    <scope>NUCLEOTIDE SEQUENCE</scope>
    <source>
        <strain evidence="1">MM415B02892</strain>
    </source>
</reference>
<accession>A0A6M3L318</accession>
<name>A0A6M3L318_9ZZZZ</name>
<organism evidence="1">
    <name type="scientific">viral metagenome</name>
    <dbReference type="NCBI Taxonomy" id="1070528"/>
    <lineage>
        <taxon>unclassified sequences</taxon>
        <taxon>metagenomes</taxon>
        <taxon>organismal metagenomes</taxon>
    </lineage>
</organism>